<dbReference type="OrthoDB" id="1456570at2"/>
<dbReference type="EMBL" id="SDPP02000007">
    <property type="protein sequence ID" value="KAA1372483.1"/>
    <property type="molecule type" value="Genomic_DNA"/>
</dbReference>
<organism evidence="1 2">
    <name type="scientific">Aeromicrobium fastidiosum</name>
    <dbReference type="NCBI Taxonomy" id="52699"/>
    <lineage>
        <taxon>Bacteria</taxon>
        <taxon>Bacillati</taxon>
        <taxon>Actinomycetota</taxon>
        <taxon>Actinomycetes</taxon>
        <taxon>Propionibacteriales</taxon>
        <taxon>Nocardioidaceae</taxon>
        <taxon>Aeromicrobium</taxon>
    </lineage>
</organism>
<comment type="caution">
    <text evidence="1">The sequence shown here is derived from an EMBL/GenBank/DDBJ whole genome shotgun (WGS) entry which is preliminary data.</text>
</comment>
<protein>
    <submittedName>
        <fullName evidence="1">Uncharacterized protein</fullName>
    </submittedName>
</protein>
<proteinExistence type="predicted"/>
<evidence type="ECO:0000313" key="1">
    <source>
        <dbReference type="EMBL" id="KAA1372483.1"/>
    </source>
</evidence>
<keyword evidence="2" id="KW-1185">Reference proteome</keyword>
<sequence length="309" mass="33963">MRWLRRWVRRRPADSAVDVVRDFFARRQPVGLILPDGRSYDDGATLHAVTGDFRGLTIELDTGRSVVVTGDATIREVGGRLVIRDFDVATFGREGGGVHTVREGAIEIGSAGPARMTRTLTVADVRAAVAASDRPGRHVRIGDDDGRLPGDDTSVLLHRPDDTWFTAYAERGTYYDLRVFEDEDAACRDFLEMIGQLSAAVVRAFFGRWSSVYVLMPDGWLGRPYDSWYELESVTDDRIELTIAFAGGLSLTVPHAATVRDVGESLLITDFDSAMLRGGGFGTRRYRPGVIELMAVSPGVLPVGHHGPR</sequence>
<dbReference type="RefSeq" id="WP_129185880.1">
    <property type="nucleotide sequence ID" value="NZ_JAGIOG010000001.1"/>
</dbReference>
<name>A0A641AGT8_9ACTN</name>
<accession>A0A641AGT8</accession>
<dbReference type="Proteomes" id="UP001515100">
    <property type="component" value="Unassembled WGS sequence"/>
</dbReference>
<evidence type="ECO:0000313" key="2">
    <source>
        <dbReference type="Proteomes" id="UP001515100"/>
    </source>
</evidence>
<reference evidence="1" key="1">
    <citation type="submission" date="2019-09" db="EMBL/GenBank/DDBJ databases">
        <authorList>
            <person name="Li J."/>
        </authorList>
    </citation>
    <scope>NUCLEOTIDE SEQUENCE [LARGE SCALE GENOMIC DNA]</scope>
    <source>
        <strain evidence="1">NRBC 14897</strain>
    </source>
</reference>
<dbReference type="AlphaFoldDB" id="A0A641AGT8"/>
<gene>
    <name evidence="1" type="ORF">ESP62_018965</name>
</gene>